<reference evidence="2" key="1">
    <citation type="submission" date="2017-10" db="EMBL/GenBank/DDBJ databases">
        <authorList>
            <person name="Frank J."/>
        </authorList>
    </citation>
    <scope>NUCLEOTIDE SEQUENCE [LARGE SCALE GENOMIC DNA]</scope>
</reference>
<evidence type="ECO:0000313" key="1">
    <source>
        <dbReference type="EMBL" id="SOH04675.1"/>
    </source>
</evidence>
<gene>
    <name evidence="1" type="ORF">KSMBR1_2178</name>
</gene>
<protein>
    <submittedName>
        <fullName evidence="1">Uncharacterized protein</fullName>
    </submittedName>
</protein>
<keyword evidence="2" id="KW-1185">Reference proteome</keyword>
<dbReference type="AlphaFoldDB" id="A0A2C9CG95"/>
<dbReference type="EMBL" id="LT934425">
    <property type="protein sequence ID" value="SOH04675.1"/>
    <property type="molecule type" value="Genomic_DNA"/>
</dbReference>
<sequence length="65" mass="7607">MTGRPYGNDGFMKKLETLFGRRLRNLPWGRSGKTNKYSMFLFPVVVRRNNINEIHTILSLHTPKT</sequence>
<dbReference type="KEGG" id="kst:KSMBR1_2178"/>
<dbReference type="RefSeq" id="WP_172953483.1">
    <property type="nucleotide sequence ID" value="NZ_LT934425.1"/>
</dbReference>
<organism evidence="1 2">
    <name type="scientific">Kuenenia stuttgartiensis</name>
    <dbReference type="NCBI Taxonomy" id="174633"/>
    <lineage>
        <taxon>Bacteria</taxon>
        <taxon>Pseudomonadati</taxon>
        <taxon>Planctomycetota</taxon>
        <taxon>Candidatus Brocadiia</taxon>
        <taxon>Candidatus Brocadiales</taxon>
        <taxon>Candidatus Brocadiaceae</taxon>
        <taxon>Candidatus Kuenenia</taxon>
    </lineage>
</organism>
<accession>A0A2C9CG95</accession>
<proteinExistence type="predicted"/>
<dbReference type="Proteomes" id="UP000221734">
    <property type="component" value="Chromosome Kuenenia_stuttgartiensis_MBR1"/>
</dbReference>
<name>A0A2C9CG95_KUEST</name>
<evidence type="ECO:0000313" key="2">
    <source>
        <dbReference type="Proteomes" id="UP000221734"/>
    </source>
</evidence>